<sequence length="66" mass="7185">MSRLGLGRGGVALHERRPGALKQPCVCWMPLPAASSRKVELALPLLKRRHQKKGPCRCARSNAAPT</sequence>
<dbReference type="AlphaFoldDB" id="A0A0A9HB35"/>
<accession>A0A0A9HB35</accession>
<dbReference type="EMBL" id="GBRH01165845">
    <property type="protein sequence ID" value="JAE32051.1"/>
    <property type="molecule type" value="Transcribed_RNA"/>
</dbReference>
<reference evidence="1" key="2">
    <citation type="journal article" date="2015" name="Data Brief">
        <title>Shoot transcriptome of the giant reed, Arundo donax.</title>
        <authorList>
            <person name="Barrero R.A."/>
            <person name="Guerrero F.D."/>
            <person name="Moolhuijzen P."/>
            <person name="Goolsby J.A."/>
            <person name="Tidwell J."/>
            <person name="Bellgard S.E."/>
            <person name="Bellgard M.I."/>
        </authorList>
    </citation>
    <scope>NUCLEOTIDE SEQUENCE</scope>
    <source>
        <tissue evidence="1">Shoot tissue taken approximately 20 cm above the soil surface</tissue>
    </source>
</reference>
<proteinExistence type="predicted"/>
<reference evidence="1" key="1">
    <citation type="submission" date="2014-09" db="EMBL/GenBank/DDBJ databases">
        <authorList>
            <person name="Magalhaes I.L.F."/>
            <person name="Oliveira U."/>
            <person name="Santos F.R."/>
            <person name="Vidigal T.H.D.A."/>
            <person name="Brescovit A.D."/>
            <person name="Santos A.J."/>
        </authorList>
    </citation>
    <scope>NUCLEOTIDE SEQUENCE</scope>
    <source>
        <tissue evidence="1">Shoot tissue taken approximately 20 cm above the soil surface</tissue>
    </source>
</reference>
<name>A0A0A9HB35_ARUDO</name>
<organism evidence="1">
    <name type="scientific">Arundo donax</name>
    <name type="common">Giant reed</name>
    <name type="synonym">Donax arundinaceus</name>
    <dbReference type="NCBI Taxonomy" id="35708"/>
    <lineage>
        <taxon>Eukaryota</taxon>
        <taxon>Viridiplantae</taxon>
        <taxon>Streptophyta</taxon>
        <taxon>Embryophyta</taxon>
        <taxon>Tracheophyta</taxon>
        <taxon>Spermatophyta</taxon>
        <taxon>Magnoliopsida</taxon>
        <taxon>Liliopsida</taxon>
        <taxon>Poales</taxon>
        <taxon>Poaceae</taxon>
        <taxon>PACMAD clade</taxon>
        <taxon>Arundinoideae</taxon>
        <taxon>Arundineae</taxon>
        <taxon>Arundo</taxon>
    </lineage>
</organism>
<evidence type="ECO:0000313" key="1">
    <source>
        <dbReference type="EMBL" id="JAE32051.1"/>
    </source>
</evidence>
<protein>
    <submittedName>
        <fullName evidence="1">Uncharacterized protein</fullName>
    </submittedName>
</protein>